<dbReference type="Proteomes" id="UP000438429">
    <property type="component" value="Unassembled WGS sequence"/>
</dbReference>
<evidence type="ECO:0000256" key="1">
    <source>
        <dbReference type="SAM" id="MobiDB-lite"/>
    </source>
</evidence>
<sequence>MGDQPNQYDGEKPVCREGESNEFHRRLRGGSSGSGSTVQSPAANWLLTEYSPKPLNKQPQLQAVCSCLKPTMFSFALLP</sequence>
<protein>
    <submittedName>
        <fullName evidence="2">Uncharacterized protein</fullName>
    </submittedName>
</protein>
<feature type="region of interest" description="Disordered" evidence="1">
    <location>
        <begin position="1"/>
        <end position="39"/>
    </location>
</feature>
<evidence type="ECO:0000313" key="3">
    <source>
        <dbReference type="Proteomes" id="UP000438429"/>
    </source>
</evidence>
<accession>A0A6A4TII1</accession>
<evidence type="ECO:0000313" key="2">
    <source>
        <dbReference type="EMBL" id="KAF0046537.1"/>
    </source>
</evidence>
<feature type="compositionally biased region" description="Basic and acidic residues" evidence="1">
    <location>
        <begin position="9"/>
        <end position="24"/>
    </location>
</feature>
<reference evidence="2 3" key="1">
    <citation type="submission" date="2019-06" db="EMBL/GenBank/DDBJ databases">
        <title>Draft genomes of female and male turbot (Scophthalmus maximus).</title>
        <authorList>
            <person name="Xu H."/>
            <person name="Xu X.-W."/>
            <person name="Shao C."/>
            <person name="Chen S."/>
        </authorList>
    </citation>
    <scope>NUCLEOTIDE SEQUENCE [LARGE SCALE GENOMIC DNA]</scope>
    <source>
        <strain evidence="2">Ysfricsl-2016a</strain>
        <tissue evidence="2">Blood</tissue>
    </source>
</reference>
<name>A0A6A4TII1_SCOMX</name>
<dbReference type="AlphaFoldDB" id="A0A6A4TII1"/>
<dbReference type="EMBL" id="VEVO01000001">
    <property type="protein sequence ID" value="KAF0046537.1"/>
    <property type="molecule type" value="Genomic_DNA"/>
</dbReference>
<comment type="caution">
    <text evidence="2">The sequence shown here is derived from an EMBL/GenBank/DDBJ whole genome shotgun (WGS) entry which is preliminary data.</text>
</comment>
<gene>
    <name evidence="2" type="ORF">F2P81_000170</name>
</gene>
<proteinExistence type="predicted"/>
<organism evidence="2 3">
    <name type="scientific">Scophthalmus maximus</name>
    <name type="common">Turbot</name>
    <name type="synonym">Psetta maxima</name>
    <dbReference type="NCBI Taxonomy" id="52904"/>
    <lineage>
        <taxon>Eukaryota</taxon>
        <taxon>Metazoa</taxon>
        <taxon>Chordata</taxon>
        <taxon>Craniata</taxon>
        <taxon>Vertebrata</taxon>
        <taxon>Euteleostomi</taxon>
        <taxon>Actinopterygii</taxon>
        <taxon>Neopterygii</taxon>
        <taxon>Teleostei</taxon>
        <taxon>Neoteleostei</taxon>
        <taxon>Acanthomorphata</taxon>
        <taxon>Carangaria</taxon>
        <taxon>Pleuronectiformes</taxon>
        <taxon>Pleuronectoidei</taxon>
        <taxon>Scophthalmidae</taxon>
        <taxon>Scophthalmus</taxon>
    </lineage>
</organism>